<dbReference type="EMBL" id="QMPZ01000163">
    <property type="protein sequence ID" value="RLE07508.1"/>
    <property type="molecule type" value="Genomic_DNA"/>
</dbReference>
<keyword evidence="1" id="KW-0812">Transmembrane</keyword>
<keyword evidence="1" id="KW-1133">Transmembrane helix</keyword>
<keyword evidence="1" id="KW-0472">Membrane</keyword>
<feature type="transmembrane region" description="Helical" evidence="1">
    <location>
        <begin position="49"/>
        <end position="67"/>
    </location>
</feature>
<sequence length="68" mass="7553">MELFKKRLLGRDREISKARGFEGLREGKNEVNFNFNKCNGDRCLVSSSAIAGVGKAVLLAILVLLMVR</sequence>
<dbReference type="AlphaFoldDB" id="A0A497E1T9"/>
<name>A0A497E1T9_UNCAE</name>
<organism evidence="2 3">
    <name type="scientific">Aerophobetes bacterium</name>
    <dbReference type="NCBI Taxonomy" id="2030807"/>
    <lineage>
        <taxon>Bacteria</taxon>
        <taxon>Candidatus Aerophobota</taxon>
    </lineage>
</organism>
<comment type="caution">
    <text evidence="2">The sequence shown here is derived from an EMBL/GenBank/DDBJ whole genome shotgun (WGS) entry which is preliminary data.</text>
</comment>
<evidence type="ECO:0000313" key="3">
    <source>
        <dbReference type="Proteomes" id="UP000279422"/>
    </source>
</evidence>
<reference evidence="2 3" key="1">
    <citation type="submission" date="2018-06" db="EMBL/GenBank/DDBJ databases">
        <title>Extensive metabolic versatility and redundancy in microbially diverse, dynamic hydrothermal sediments.</title>
        <authorList>
            <person name="Dombrowski N."/>
            <person name="Teske A."/>
            <person name="Baker B.J."/>
        </authorList>
    </citation>
    <scope>NUCLEOTIDE SEQUENCE [LARGE SCALE GENOMIC DNA]</scope>
    <source>
        <strain evidence="2">B47_G16</strain>
    </source>
</reference>
<evidence type="ECO:0000313" key="2">
    <source>
        <dbReference type="EMBL" id="RLE07508.1"/>
    </source>
</evidence>
<proteinExistence type="predicted"/>
<protein>
    <submittedName>
        <fullName evidence="2">Uncharacterized protein</fullName>
    </submittedName>
</protein>
<dbReference type="Proteomes" id="UP000279422">
    <property type="component" value="Unassembled WGS sequence"/>
</dbReference>
<gene>
    <name evidence="2" type="ORF">DRJ00_08035</name>
</gene>
<accession>A0A497E1T9</accession>
<evidence type="ECO:0000256" key="1">
    <source>
        <dbReference type="SAM" id="Phobius"/>
    </source>
</evidence>